<protein>
    <submittedName>
        <fullName evidence="1">Uncharacterized protein</fullName>
    </submittedName>
</protein>
<proteinExistence type="predicted"/>
<dbReference type="AlphaFoldDB" id="A0A645BW90"/>
<reference evidence="1" key="1">
    <citation type="submission" date="2019-08" db="EMBL/GenBank/DDBJ databases">
        <authorList>
            <person name="Kucharzyk K."/>
            <person name="Murdoch R.W."/>
            <person name="Higgins S."/>
            <person name="Loffler F."/>
        </authorList>
    </citation>
    <scope>NUCLEOTIDE SEQUENCE</scope>
</reference>
<organism evidence="1">
    <name type="scientific">bioreactor metagenome</name>
    <dbReference type="NCBI Taxonomy" id="1076179"/>
    <lineage>
        <taxon>unclassified sequences</taxon>
        <taxon>metagenomes</taxon>
        <taxon>ecological metagenomes</taxon>
    </lineage>
</organism>
<comment type="caution">
    <text evidence="1">The sequence shown here is derived from an EMBL/GenBank/DDBJ whole genome shotgun (WGS) entry which is preliminary data.</text>
</comment>
<name>A0A645BW90_9ZZZZ</name>
<accession>A0A645BW90</accession>
<dbReference type="EMBL" id="VSSQ01022826">
    <property type="protein sequence ID" value="MPM69368.1"/>
    <property type="molecule type" value="Genomic_DNA"/>
</dbReference>
<sequence>MDTQYLQAGPHHQRIRFTNIIGFFAGSNFDWCDKRTAGWDNTCFRRTGEIRICADQSGTVHYMVHSAADMFIIVVIGFTNDYIIWVNVVKSDINIMQSIEEAGTTDHVGAAARCLMV</sequence>
<evidence type="ECO:0000313" key="1">
    <source>
        <dbReference type="EMBL" id="MPM69368.1"/>
    </source>
</evidence>
<gene>
    <name evidence="1" type="ORF">SDC9_116313</name>
</gene>